<gene>
    <name evidence="2" type="ORF">BK123_01815</name>
</gene>
<name>A0A1R1B8A1_PAELA</name>
<dbReference type="EMBL" id="MRTF01000001">
    <property type="protein sequence ID" value="OME96353.1"/>
    <property type="molecule type" value="Genomic_DNA"/>
</dbReference>
<comment type="caution">
    <text evidence="2">The sequence shown here is derived from an EMBL/GenBank/DDBJ whole genome shotgun (WGS) entry which is preliminary data.</text>
</comment>
<evidence type="ECO:0000313" key="3">
    <source>
        <dbReference type="Proteomes" id="UP000187074"/>
    </source>
</evidence>
<reference evidence="2 3" key="1">
    <citation type="submission" date="2016-11" db="EMBL/GenBank/DDBJ databases">
        <title>Paenibacillus species isolates.</title>
        <authorList>
            <person name="Beno S.M."/>
        </authorList>
    </citation>
    <scope>NUCLEOTIDE SEQUENCE [LARGE SCALE GENOMIC DNA]</scope>
    <source>
        <strain evidence="2 3">FSL F4-0100</strain>
    </source>
</reference>
<dbReference type="Proteomes" id="UP000187074">
    <property type="component" value="Unassembled WGS sequence"/>
</dbReference>
<proteinExistence type="predicted"/>
<organism evidence="2 3">
    <name type="scientific">Paenibacillus lautus</name>
    <name type="common">Bacillus lautus</name>
    <dbReference type="NCBI Taxonomy" id="1401"/>
    <lineage>
        <taxon>Bacteria</taxon>
        <taxon>Bacillati</taxon>
        <taxon>Bacillota</taxon>
        <taxon>Bacilli</taxon>
        <taxon>Bacillales</taxon>
        <taxon>Paenibacillaceae</taxon>
        <taxon>Paenibacillus</taxon>
    </lineage>
</organism>
<dbReference type="AlphaFoldDB" id="A0A1R1B8A1"/>
<evidence type="ECO:0000313" key="2">
    <source>
        <dbReference type="EMBL" id="OME96353.1"/>
    </source>
</evidence>
<dbReference type="InterPro" id="IPR032830">
    <property type="entry name" value="XPB/Ssl2_N"/>
</dbReference>
<dbReference type="RefSeq" id="WP_076320720.1">
    <property type="nucleotide sequence ID" value="NZ_MRTF01000001.1"/>
</dbReference>
<protein>
    <recommendedName>
        <fullName evidence="1">Helicase XPB/Ssl2 N-terminal domain-containing protein</fullName>
    </recommendedName>
</protein>
<dbReference type="OrthoDB" id="2987331at2"/>
<accession>A0A1R1B8A1</accession>
<evidence type="ECO:0000259" key="1">
    <source>
        <dbReference type="Pfam" id="PF13625"/>
    </source>
</evidence>
<dbReference type="STRING" id="1401.BK123_01815"/>
<sequence>MMEQQDVAEATSLEHLLAKERSVLHHIWNRFAGQSFDDDKLRLLRVQRLSGVEVQLAFLSLRQQRWVQAVKQGWGERLYFIPFDKLQILQEAFGNLETDSVPAAAVKLQQEGRSGIAVDMFNVLVYMAKNQMAITATGVLHKKFIQKLGSIVGLTPSNVEGLTLQYDHADVYPPHVAIVLDLLFSFELVALEQRELRLNMTALRHWLALSREAMDRLVLLHMMERYVPGSAEYQHFTWQICHSSRIGGMWYYAQHMLAKGEEPLNGDPLRGRELSAGDAASWLRLLTGCGYIDLGMDHDGQFLFRWRMDPCSLLSGSSKDDTESSGLFIQPDFDILIPPDVPYMVKFTAALCTERISDDVMTVYRLTRDSVAQAATAGMGPEAITAFFTEHAAAGIPENVYTALRQWGKEIERAGRNESSLWYSVAAPEDETEIGASDEGDNRYALPRYPGCPSSGLIRSARSELVLEWDDSLPDKASIVPDLNRIPIMWTRDWRSYHGSTAKQMMEQALELSAKLEIAVDGSRMEFIPFQLERQPWKISGALYDPDSDSEMTGTVVQLGEGEWKEMRLVIP</sequence>
<dbReference type="Pfam" id="PF13625">
    <property type="entry name" value="Helicase_C_3"/>
    <property type="match status" value="1"/>
</dbReference>
<feature type="domain" description="Helicase XPB/Ssl2 N-terminal" evidence="1">
    <location>
        <begin position="327"/>
        <end position="411"/>
    </location>
</feature>